<keyword evidence="3" id="KW-0378">Hydrolase</keyword>
<keyword evidence="8" id="KW-1185">Reference proteome</keyword>
<evidence type="ECO:0000256" key="4">
    <source>
        <dbReference type="ARBA" id="ARBA00022806"/>
    </source>
</evidence>
<keyword evidence="2" id="KW-0547">Nucleotide-binding</keyword>
<evidence type="ECO:0000256" key="3">
    <source>
        <dbReference type="ARBA" id="ARBA00022801"/>
    </source>
</evidence>
<evidence type="ECO:0000259" key="6">
    <source>
        <dbReference type="PROSITE" id="PS51192"/>
    </source>
</evidence>
<name>A0AAD3XJB5_NEPGR</name>
<dbReference type="SMART" id="SM00487">
    <property type="entry name" value="DEXDc"/>
    <property type="match status" value="1"/>
</dbReference>
<gene>
    <name evidence="7" type="ORF">Nepgr_008527</name>
</gene>
<dbReference type="GO" id="GO:0003724">
    <property type="term" value="F:RNA helicase activity"/>
    <property type="evidence" value="ECO:0007669"/>
    <property type="project" value="TreeGrafter"/>
</dbReference>
<dbReference type="GO" id="GO:0005524">
    <property type="term" value="F:ATP binding"/>
    <property type="evidence" value="ECO:0007669"/>
    <property type="project" value="UniProtKB-KW"/>
</dbReference>
<keyword evidence="5" id="KW-0067">ATP-binding</keyword>
<evidence type="ECO:0000256" key="5">
    <source>
        <dbReference type="ARBA" id="ARBA00022840"/>
    </source>
</evidence>
<evidence type="ECO:0000256" key="2">
    <source>
        <dbReference type="ARBA" id="ARBA00022741"/>
    </source>
</evidence>
<dbReference type="InterPro" id="IPR027417">
    <property type="entry name" value="P-loop_NTPase"/>
</dbReference>
<dbReference type="InterPro" id="IPR044742">
    <property type="entry name" value="DEAD/DEAH_RhlB"/>
</dbReference>
<dbReference type="PANTHER" id="PTHR47959:SF1">
    <property type="entry name" value="ATP-DEPENDENT RNA HELICASE DBPA"/>
    <property type="match status" value="1"/>
</dbReference>
<dbReference type="EMBL" id="BSYO01000006">
    <property type="protein sequence ID" value="GMH06687.1"/>
    <property type="molecule type" value="Genomic_DNA"/>
</dbReference>
<dbReference type="SUPFAM" id="SSF52540">
    <property type="entry name" value="P-loop containing nucleoside triphosphate hydrolases"/>
    <property type="match status" value="1"/>
</dbReference>
<dbReference type="InterPro" id="IPR050079">
    <property type="entry name" value="DEAD_box_RNA_helicase"/>
</dbReference>
<sequence>MPNSVWSEDAFRSLLDEFSTDSFDVRDWKYEEEDFESEAEGYGVSDDDFAAAKRGLPRHLVGSFLRNCGIYAPLPNSASCAGLCIGTLNLIAQAKTGSRKTLAFGIPILEHISDNIEERFPKVVCMAPRTLVLAPIRELEKQAEKEIKGSAPYFNTVSAYGGVPYNMWQNVLSHAVDMVVGTPGIIIDLLNSNILNSGEVQYLVLDEADQMLAVGFEEDVEVM</sequence>
<feature type="domain" description="Helicase ATP-binding" evidence="6">
    <location>
        <begin position="81"/>
        <end position="223"/>
    </location>
</feature>
<dbReference type="GO" id="GO:0005829">
    <property type="term" value="C:cytosol"/>
    <property type="evidence" value="ECO:0007669"/>
    <property type="project" value="TreeGrafter"/>
</dbReference>
<dbReference type="AlphaFoldDB" id="A0AAD3XJB5"/>
<dbReference type="Gene3D" id="3.40.50.300">
    <property type="entry name" value="P-loop containing nucleotide triphosphate hydrolases"/>
    <property type="match status" value="1"/>
</dbReference>
<comment type="caution">
    <text evidence="7">The sequence shown here is derived from an EMBL/GenBank/DDBJ whole genome shotgun (WGS) entry which is preliminary data.</text>
</comment>
<dbReference type="Pfam" id="PF00270">
    <property type="entry name" value="DEAD"/>
    <property type="match status" value="1"/>
</dbReference>
<dbReference type="CDD" id="cd00268">
    <property type="entry name" value="DEADc"/>
    <property type="match status" value="1"/>
</dbReference>
<proteinExistence type="inferred from homology"/>
<dbReference type="GO" id="GO:0016787">
    <property type="term" value="F:hydrolase activity"/>
    <property type="evidence" value="ECO:0007669"/>
    <property type="project" value="UniProtKB-KW"/>
</dbReference>
<dbReference type="InterPro" id="IPR011545">
    <property type="entry name" value="DEAD/DEAH_box_helicase_dom"/>
</dbReference>
<accession>A0AAD3XJB5</accession>
<protein>
    <recommendedName>
        <fullName evidence="6">Helicase ATP-binding domain-containing protein</fullName>
    </recommendedName>
</protein>
<dbReference type="PROSITE" id="PS51192">
    <property type="entry name" value="HELICASE_ATP_BIND_1"/>
    <property type="match status" value="1"/>
</dbReference>
<dbReference type="Proteomes" id="UP001279734">
    <property type="component" value="Unassembled WGS sequence"/>
</dbReference>
<comment type="similarity">
    <text evidence="1">Belongs to the DEAD box helicase family. DDX21/DDX50 subfamily.</text>
</comment>
<evidence type="ECO:0000256" key="1">
    <source>
        <dbReference type="ARBA" id="ARBA00006517"/>
    </source>
</evidence>
<reference evidence="7" key="1">
    <citation type="submission" date="2023-05" db="EMBL/GenBank/DDBJ databases">
        <title>Nepenthes gracilis genome sequencing.</title>
        <authorList>
            <person name="Fukushima K."/>
        </authorList>
    </citation>
    <scope>NUCLEOTIDE SEQUENCE</scope>
    <source>
        <strain evidence="7">SING2019-196</strain>
    </source>
</reference>
<dbReference type="InterPro" id="IPR014001">
    <property type="entry name" value="Helicase_ATP-bd"/>
</dbReference>
<dbReference type="PANTHER" id="PTHR47959">
    <property type="entry name" value="ATP-DEPENDENT RNA HELICASE RHLE-RELATED"/>
    <property type="match status" value="1"/>
</dbReference>
<dbReference type="GO" id="GO:0003676">
    <property type="term" value="F:nucleic acid binding"/>
    <property type="evidence" value="ECO:0007669"/>
    <property type="project" value="InterPro"/>
</dbReference>
<organism evidence="7 8">
    <name type="scientific">Nepenthes gracilis</name>
    <name type="common">Slender pitcher plant</name>
    <dbReference type="NCBI Taxonomy" id="150966"/>
    <lineage>
        <taxon>Eukaryota</taxon>
        <taxon>Viridiplantae</taxon>
        <taxon>Streptophyta</taxon>
        <taxon>Embryophyta</taxon>
        <taxon>Tracheophyta</taxon>
        <taxon>Spermatophyta</taxon>
        <taxon>Magnoliopsida</taxon>
        <taxon>eudicotyledons</taxon>
        <taxon>Gunneridae</taxon>
        <taxon>Pentapetalae</taxon>
        <taxon>Caryophyllales</taxon>
        <taxon>Nepenthaceae</taxon>
        <taxon>Nepenthes</taxon>
    </lineage>
</organism>
<keyword evidence="4" id="KW-0347">Helicase</keyword>
<evidence type="ECO:0000313" key="7">
    <source>
        <dbReference type="EMBL" id="GMH06687.1"/>
    </source>
</evidence>
<evidence type="ECO:0000313" key="8">
    <source>
        <dbReference type="Proteomes" id="UP001279734"/>
    </source>
</evidence>